<dbReference type="Pfam" id="PF13475">
    <property type="entry name" value="DUF4116"/>
    <property type="match status" value="4"/>
</dbReference>
<keyword evidence="2" id="KW-0614">Plasmid</keyword>
<feature type="domain" description="DUF4116" evidence="1">
    <location>
        <begin position="228"/>
        <end position="275"/>
    </location>
</feature>
<feature type="domain" description="DUF4116" evidence="1">
    <location>
        <begin position="130"/>
        <end position="175"/>
    </location>
</feature>
<evidence type="ECO:0000313" key="3">
    <source>
        <dbReference type="Proteomes" id="UP000289506"/>
    </source>
</evidence>
<name>A0A449AIQ1_9BACT</name>
<dbReference type="AlphaFoldDB" id="A0A449AIQ1"/>
<dbReference type="InterPro" id="IPR025197">
    <property type="entry name" value="DUF4116"/>
</dbReference>
<gene>
    <name evidence="2" type="ORF">NCTC10142_00631</name>
</gene>
<evidence type="ECO:0000313" key="2">
    <source>
        <dbReference type="EMBL" id="VEU64867.1"/>
    </source>
</evidence>
<dbReference type="EMBL" id="LR214986">
    <property type="protein sequence ID" value="VEU64867.1"/>
    <property type="molecule type" value="Genomic_DNA"/>
</dbReference>
<organism evidence="2 3">
    <name type="scientific">Mycoplasmopsis cynos</name>
    <dbReference type="NCBI Taxonomy" id="171284"/>
    <lineage>
        <taxon>Bacteria</taxon>
        <taxon>Bacillati</taxon>
        <taxon>Mycoplasmatota</taxon>
        <taxon>Mycoplasmoidales</taxon>
        <taxon>Metamycoplasmataceae</taxon>
        <taxon>Mycoplasmopsis</taxon>
    </lineage>
</organism>
<feature type="domain" description="DUF4116" evidence="1">
    <location>
        <begin position="277"/>
        <end position="315"/>
    </location>
</feature>
<reference evidence="2 3" key="1">
    <citation type="submission" date="2019-01" db="EMBL/GenBank/DDBJ databases">
        <authorList>
            <consortium name="Pathogen Informatics"/>
        </authorList>
    </citation>
    <scope>NUCLEOTIDE SEQUENCE [LARGE SCALE GENOMIC DNA]</scope>
    <source>
        <strain evidence="2 3">NCTC10142</strain>
        <plasmid evidence="3">13</plasmid>
    </source>
</reference>
<geneLocation type="plasmid" evidence="2 3">
    <name>13</name>
</geneLocation>
<proteinExistence type="predicted"/>
<dbReference type="Proteomes" id="UP000289506">
    <property type="component" value="Plasmid 13"/>
</dbReference>
<evidence type="ECO:0000259" key="1">
    <source>
        <dbReference type="Pfam" id="PF13475"/>
    </source>
</evidence>
<feature type="domain" description="DUF4116" evidence="1">
    <location>
        <begin position="177"/>
        <end position="225"/>
    </location>
</feature>
<accession>A0A449AIQ1</accession>
<protein>
    <recommendedName>
        <fullName evidence="1">DUF4116 domain-containing protein</fullName>
    </recommendedName>
</protein>
<sequence>MIKIFDELASICIKNNIIEKQKIEELIKEYNEIDAIVSIISTERFILNYEKVESAWKLLEKTYLKSSDFIIKFLEKIWYDSKNDFIALILKRHVDKQILNDTKFIKQVLSLWSFFSLFDFDINNEDHYNIVLNKIINHSYLFKMLSYDFRNNKKFVMDAIEKNPDILVDIFDKFKDDSQVMELAVKRLPNNFKYASDRLKNDLDFASIAIKKKGDNLKYTSSQLRDKKDFVLQAIQKDPYSIRYASDRLKNDKELALLAISKRPGSLQFLSDELKDDKEVVLLAVSLSPSELMNSSDRLRADKEIVKKSMRDIYFLKHSEYVSKEIKNDPDVFKWIADAYKDEHKRIEDAYKER</sequence>
<dbReference type="RefSeq" id="WP_129720704.1">
    <property type="nucleotide sequence ID" value="NZ_LR214986.1"/>
</dbReference>